<dbReference type="Proteomes" id="UP001221546">
    <property type="component" value="Chromosome"/>
</dbReference>
<dbReference type="Pfam" id="PF05973">
    <property type="entry name" value="Gp49"/>
    <property type="match status" value="1"/>
</dbReference>
<evidence type="ECO:0000313" key="2">
    <source>
        <dbReference type="Proteomes" id="UP001221546"/>
    </source>
</evidence>
<sequence>MIQVVQTDAFAQWLNSLADIKAVARIGARIRRLELGNPGDVKSVGEGVSEMRIDYGPGYRVYFTRRGKTIVLLLCGGDKRTQSKDVKAAQKMVKEI</sequence>
<dbReference type="RefSeq" id="WP_141342623.1">
    <property type="nucleotide sequence ID" value="NZ_CP121646.1"/>
</dbReference>
<reference evidence="1 2" key="1">
    <citation type="submission" date="2023-04" db="EMBL/GenBank/DDBJ databases">
        <title>Australian commercial rhizobial inoculants.</title>
        <authorList>
            <person name="Kohlmeier M.G."/>
            <person name="O'Hara G.W."/>
            <person name="Colombi E."/>
            <person name="Ramsay J.P."/>
            <person name="Terpolilli J."/>
        </authorList>
    </citation>
    <scope>NUCLEOTIDE SEQUENCE [LARGE SCALE GENOMIC DNA]</scope>
    <source>
        <strain evidence="1 2">CB627</strain>
    </source>
</reference>
<dbReference type="PANTHER" id="PTHR41791">
    <property type="entry name" value="SSL7039 PROTEIN"/>
    <property type="match status" value="1"/>
</dbReference>
<protein>
    <submittedName>
        <fullName evidence="1">Type II toxin-antitoxin system RelE/ParE family toxin</fullName>
    </submittedName>
</protein>
<dbReference type="PANTHER" id="PTHR41791:SF1">
    <property type="entry name" value="SSL7039 PROTEIN"/>
    <property type="match status" value="1"/>
</dbReference>
<dbReference type="NCBIfam" id="TIGR02683">
    <property type="entry name" value="upstrm_HI1419"/>
    <property type="match status" value="1"/>
</dbReference>
<proteinExistence type="predicted"/>
<accession>A0ABY8JRQ5</accession>
<dbReference type="InterPro" id="IPR009241">
    <property type="entry name" value="HigB-like"/>
</dbReference>
<dbReference type="PIRSF" id="PIRSF028744">
    <property type="entry name" value="Addict_mod_HI1419"/>
    <property type="match status" value="1"/>
</dbReference>
<gene>
    <name evidence="1" type="ORF">QA636_16885</name>
</gene>
<keyword evidence="2" id="KW-1185">Reference proteome</keyword>
<dbReference type="InterPro" id="IPR014056">
    <property type="entry name" value="TypeIITA-like_toxin_pred"/>
</dbReference>
<name>A0ABY8JRQ5_9BRAD</name>
<dbReference type="EMBL" id="CP121646">
    <property type="protein sequence ID" value="WFU67066.1"/>
    <property type="molecule type" value="Genomic_DNA"/>
</dbReference>
<evidence type="ECO:0000313" key="1">
    <source>
        <dbReference type="EMBL" id="WFU67066.1"/>
    </source>
</evidence>
<organism evidence="1 2">
    <name type="scientific">Bradyrhizobium brasilense</name>
    <dbReference type="NCBI Taxonomy" id="1419277"/>
    <lineage>
        <taxon>Bacteria</taxon>
        <taxon>Pseudomonadati</taxon>
        <taxon>Pseudomonadota</taxon>
        <taxon>Alphaproteobacteria</taxon>
        <taxon>Hyphomicrobiales</taxon>
        <taxon>Nitrobacteraceae</taxon>
        <taxon>Bradyrhizobium</taxon>
    </lineage>
</organism>